<feature type="compositionally biased region" description="Basic and acidic residues" evidence="1">
    <location>
        <begin position="1379"/>
        <end position="1391"/>
    </location>
</feature>
<feature type="compositionally biased region" description="Basic and acidic residues" evidence="1">
    <location>
        <begin position="135"/>
        <end position="144"/>
    </location>
</feature>
<feature type="compositionally biased region" description="Polar residues" evidence="1">
    <location>
        <begin position="1400"/>
        <end position="1410"/>
    </location>
</feature>
<dbReference type="OMA" id="WFRAHAY"/>
<evidence type="ECO:0000256" key="1">
    <source>
        <dbReference type="SAM" id="MobiDB-lite"/>
    </source>
</evidence>
<feature type="region of interest" description="Disordered" evidence="1">
    <location>
        <begin position="355"/>
        <end position="376"/>
    </location>
</feature>
<evidence type="ECO:0000313" key="3">
    <source>
        <dbReference type="EMBL" id="CEL66580.1"/>
    </source>
</evidence>
<dbReference type="Proteomes" id="UP000007494">
    <property type="component" value="Chromosome VIIb"/>
</dbReference>
<feature type="region of interest" description="Disordered" evidence="1">
    <location>
        <begin position="325"/>
        <end position="344"/>
    </location>
</feature>
<reference evidence="2" key="2">
    <citation type="submission" date="2011-03" db="EMBL/GenBank/DDBJ databases">
        <title>Comparative genomics and transcriptomics of Neospora caninum and Toxoplasma gondii.</title>
        <authorList>
            <person name="Reid A.J."/>
            <person name="Sohal A."/>
            <person name="Harris D."/>
            <person name="Quail M."/>
            <person name="Sanders M."/>
            <person name="Berriman M."/>
            <person name="Wastling J.M."/>
            <person name="Pain A."/>
        </authorList>
    </citation>
    <scope>NUCLEOTIDE SEQUENCE</scope>
    <source>
        <strain evidence="2">Liverpool</strain>
    </source>
</reference>
<feature type="compositionally biased region" description="Basic and acidic residues" evidence="1">
    <location>
        <begin position="1123"/>
        <end position="1134"/>
    </location>
</feature>
<reference evidence="3" key="4">
    <citation type="journal article" date="2015" name="PLoS ONE">
        <title>Comprehensive Evaluation of Toxoplasma gondii VEG and Neospora caninum LIV Genomes with Tachyzoite Stage Transcriptome and Proteome Defines Novel Transcript Features.</title>
        <authorList>
            <person name="Ramaprasad A."/>
            <person name="Mourier T."/>
            <person name="Naeem R."/>
            <person name="Malas T.B."/>
            <person name="Moussa E."/>
            <person name="Panigrahi A."/>
            <person name="Vermont S.J."/>
            <person name="Otto T.D."/>
            <person name="Wastling J."/>
            <person name="Pain A."/>
        </authorList>
    </citation>
    <scope>NUCLEOTIDE SEQUENCE</scope>
    <source>
        <strain evidence="3">Liverpool</strain>
    </source>
</reference>
<feature type="region of interest" description="Disordered" evidence="1">
    <location>
        <begin position="770"/>
        <end position="792"/>
    </location>
</feature>
<evidence type="ECO:0000313" key="2">
    <source>
        <dbReference type="EMBL" id="CBZ52602.1"/>
    </source>
</evidence>
<dbReference type="eggNOG" id="ENOG502SWYH">
    <property type="taxonomic scope" value="Eukaryota"/>
</dbReference>
<feature type="region of interest" description="Disordered" evidence="1">
    <location>
        <begin position="2251"/>
        <end position="2309"/>
    </location>
</feature>
<feature type="region of interest" description="Disordered" evidence="1">
    <location>
        <begin position="1309"/>
        <end position="1471"/>
    </location>
</feature>
<feature type="compositionally biased region" description="Polar residues" evidence="1">
    <location>
        <begin position="3023"/>
        <end position="3032"/>
    </location>
</feature>
<feature type="region of interest" description="Disordered" evidence="1">
    <location>
        <begin position="648"/>
        <end position="723"/>
    </location>
</feature>
<feature type="region of interest" description="Disordered" evidence="1">
    <location>
        <begin position="1575"/>
        <end position="1599"/>
    </location>
</feature>
<feature type="compositionally biased region" description="Polar residues" evidence="1">
    <location>
        <begin position="1515"/>
        <end position="1526"/>
    </location>
</feature>
<proteinExistence type="predicted"/>
<feature type="region of interest" description="Disordered" evidence="1">
    <location>
        <begin position="1487"/>
        <end position="1544"/>
    </location>
</feature>
<feature type="compositionally biased region" description="Basic residues" evidence="1">
    <location>
        <begin position="1445"/>
        <end position="1464"/>
    </location>
</feature>
<accession>F0VFV8</accession>
<feature type="compositionally biased region" description="Polar residues" evidence="1">
    <location>
        <begin position="1985"/>
        <end position="1995"/>
    </location>
</feature>
<dbReference type="OrthoDB" id="331542at2759"/>
<name>F0VFV8_NEOCL</name>
<dbReference type="EMBL" id="FR823389">
    <property type="protein sequence ID" value="CBZ52602.1"/>
    <property type="molecule type" value="Genomic_DNA"/>
</dbReference>
<reference evidence="4" key="3">
    <citation type="journal article" date="2012" name="PLoS Pathog.">
        <title>Comparative genomics of the apicomplexan parasites Toxoplasma gondii and Neospora caninum: Coccidia differing in host range and transmission strategy.</title>
        <authorList>
            <person name="Reid A.J."/>
            <person name="Vermont S.J."/>
            <person name="Cotton J.A."/>
            <person name="Harris D."/>
            <person name="Hill-Cawthorne G.A."/>
            <person name="Konen-Waisman S."/>
            <person name="Latham S.M."/>
            <person name="Mourier T."/>
            <person name="Norton R."/>
            <person name="Quail M.A."/>
            <person name="Sanders M."/>
            <person name="Shanmugam D."/>
            <person name="Sohal A."/>
            <person name="Wasmuth J.D."/>
            <person name="Brunk B."/>
            <person name="Grigg M.E."/>
            <person name="Howard J.C."/>
            <person name="Parkinson J."/>
            <person name="Roos D.S."/>
            <person name="Trees A.J."/>
            <person name="Berriman M."/>
            <person name="Pain A."/>
            <person name="Wastling J.M."/>
        </authorList>
    </citation>
    <scope>NUCLEOTIDE SEQUENCE [LARGE SCALE GENOMIC DNA]</scope>
    <source>
        <strain evidence="4">Liverpool</strain>
    </source>
</reference>
<feature type="region of interest" description="Disordered" evidence="1">
    <location>
        <begin position="2444"/>
        <end position="2484"/>
    </location>
</feature>
<feature type="region of interest" description="Disordered" evidence="1">
    <location>
        <begin position="1177"/>
        <end position="1254"/>
    </location>
</feature>
<feature type="compositionally biased region" description="Polar residues" evidence="1">
    <location>
        <begin position="876"/>
        <end position="886"/>
    </location>
</feature>
<feature type="compositionally biased region" description="Basic and acidic residues" evidence="1">
    <location>
        <begin position="1837"/>
        <end position="1874"/>
    </location>
</feature>
<feature type="compositionally biased region" description="Basic and acidic residues" evidence="1">
    <location>
        <begin position="1413"/>
        <end position="1424"/>
    </location>
</feature>
<feature type="region of interest" description="Disordered" evidence="1">
    <location>
        <begin position="2717"/>
        <end position="3055"/>
    </location>
</feature>
<feature type="compositionally biased region" description="Basic and acidic residues" evidence="1">
    <location>
        <begin position="182"/>
        <end position="208"/>
    </location>
</feature>
<feature type="region of interest" description="Disordered" evidence="1">
    <location>
        <begin position="985"/>
        <end position="1027"/>
    </location>
</feature>
<feature type="compositionally biased region" description="Basic and acidic residues" evidence="1">
    <location>
        <begin position="2744"/>
        <end position="2757"/>
    </location>
</feature>
<feature type="region of interest" description="Disordered" evidence="1">
    <location>
        <begin position="1070"/>
        <end position="1165"/>
    </location>
</feature>
<feature type="compositionally biased region" description="Basic and acidic residues" evidence="1">
    <location>
        <begin position="2995"/>
        <end position="3016"/>
    </location>
</feature>
<feature type="compositionally biased region" description="Polar residues" evidence="1">
    <location>
        <begin position="2075"/>
        <end position="2088"/>
    </location>
</feature>
<dbReference type="VEuPathDB" id="ToxoDB:NCLIV_023910"/>
<feature type="compositionally biased region" description="Basic and acidic residues" evidence="1">
    <location>
        <begin position="2783"/>
        <end position="2795"/>
    </location>
</feature>
<feature type="compositionally biased region" description="Basic and acidic residues" evidence="1">
    <location>
        <begin position="1006"/>
        <end position="1016"/>
    </location>
</feature>
<dbReference type="EMBL" id="LN714482">
    <property type="protein sequence ID" value="CEL66580.1"/>
    <property type="molecule type" value="Genomic_DNA"/>
</dbReference>
<evidence type="ECO:0000313" key="4">
    <source>
        <dbReference type="Proteomes" id="UP000007494"/>
    </source>
</evidence>
<feature type="region of interest" description="Disordered" evidence="1">
    <location>
        <begin position="2667"/>
        <end position="2698"/>
    </location>
</feature>
<feature type="compositionally biased region" description="Polar residues" evidence="1">
    <location>
        <begin position="2921"/>
        <end position="2932"/>
    </location>
</feature>
<feature type="region of interest" description="Disordered" evidence="1">
    <location>
        <begin position="805"/>
        <end position="888"/>
    </location>
</feature>
<feature type="region of interest" description="Disordered" evidence="1">
    <location>
        <begin position="1"/>
        <end position="208"/>
    </location>
</feature>
<feature type="compositionally biased region" description="Polar residues" evidence="1">
    <location>
        <begin position="1233"/>
        <end position="1249"/>
    </location>
</feature>
<feature type="compositionally biased region" description="Basic and acidic residues" evidence="1">
    <location>
        <begin position="2444"/>
        <end position="2472"/>
    </location>
</feature>
<dbReference type="GeneID" id="13444847"/>
<feature type="compositionally biased region" description="Basic and acidic residues" evidence="1">
    <location>
        <begin position="1962"/>
        <end position="1978"/>
    </location>
</feature>
<feature type="compositionally biased region" description="Low complexity" evidence="1">
    <location>
        <begin position="2272"/>
        <end position="2284"/>
    </location>
</feature>
<organism evidence="2 4">
    <name type="scientific">Neospora caninum (strain Liverpool)</name>
    <dbReference type="NCBI Taxonomy" id="572307"/>
    <lineage>
        <taxon>Eukaryota</taxon>
        <taxon>Sar</taxon>
        <taxon>Alveolata</taxon>
        <taxon>Apicomplexa</taxon>
        <taxon>Conoidasida</taxon>
        <taxon>Coccidia</taxon>
        <taxon>Eucoccidiorida</taxon>
        <taxon>Eimeriorina</taxon>
        <taxon>Sarcocystidae</taxon>
        <taxon>Neospora</taxon>
    </lineage>
</organism>
<feature type="compositionally biased region" description="Low complexity" evidence="1">
    <location>
        <begin position="671"/>
        <end position="683"/>
    </location>
</feature>
<sequence>MGNEQGALERAQKNPCDEHLPPGPQCPLKSAGRSSATIGTGEEEATVAKEESTPISANSSKDVTYIDAEPETLSESPSLRVGKDTAERTRRRPQEQHERGTAPPSSKITEGPQKNKQSGAAEGTENANLFVASENCDREKKTKSSMEVLSAPLLTDPGVPNGAGAEGPSPACVLSPANSKKPPLDEVKRKDKEHPGNEKLDTSLKHNDHSIHDENNPHFSPTDQTVYTLPTLLHVWQTTNGCSERDKKVALRNSVSHTEAFRGENEEEQTPLTGWRLCERDVYCDSSPPSAQRGSAGISPVAACRSPAGLFQNPLPAPVADFGVPPTGRSTLSPSPAAAVPPPHLPCHQPLRDVSSLQGGQSSPAFDAASPPFHETHADTQIEPQLARQGPAPRGARLNPLAPAFEPPQILQLQHLRAAATVSGASTTCSLRSAQGKKVLLTSIPVHDTRPPVGRTVSYVFPQRQSYSPILRCSSTGPSVAQQRPLLVPHPPPPFPRMDGLGTSKRGGLICGTHPASVSRYTTMPAHSGCGHPNSGGASWGFGTGRAGASATSRGLYRELAEVVDPAEANKLLLQLGRKMRLTHLQVQVVVKKAGPSGLRLTDLPAAFLKEHNAVLDLRSLGLLQIRELIAGMSRALVLEADEPPVAPQAAVADGERDGPRSAELQKRSSRSPSPSRVAAVSALGPGTPEKNDAGKPQLSSQKSHLQGGKTEKTEWTARQSPRVFAVDDESRLKLKLGEPLPPVMKELLQHLLISLVADALHHATPPASVATWTATGSPEQPAAGLSRPPTHAASLATVMSPEALSPQALPSSQSPETRVPSPRSIGFESSPALAFSLSPTEKTHTAPDAKEGEREPGKRAASPGTPGFVPGTGSKKLTGSSPNGGTNKGLPIHILPTLWQLKYGLRCNLSAMLETCGYTSLRTFILDELPSLHISPSGSQVTLRLTPTAPRAPAPKTAHPREKAALDGKQTLQDGSKMTLQALGSAPPQLTKPAVSPSGLNAGSARRERPLDSAVKKLNPRSLLSTRKATHPTIEAVATAAVAAVQASGVSLSTLLVALSSAARRQAARGADAGSTGENQCGGRPQAVGSMDPSLYAAGPQEASWKSSAGGAGAPPAAMLREALHGSPTRDTEGSWPLVEEGSAEDRPQQPAMETTIRDSAYPKEMVDKAISEEARSNEGLRHASPSFTQQRAPPLASLPVDKGKPIEAGALSSHTQSPEMASSEIAADAGSSAQKSPFQTKSGTENAQPPAPPVECELVSRLHLHRMLYEVIALGCEKRGRRWARGEDLIELEEELQQFKAAALKSKELQASGPRGGKGTSSAAVADRRDAGAQTKQTEKSPPFFGFSSSSLPASTGCETGGEGGGRLLSCSPGKTPHAEDKGEDAEHSTDEDDSNNEHNGAGSTPSSAVKGDDSDEKKTETEAGDATPEAGEEAQLVDARLLRRRMKKREKKEKKKRKREKLRALDEHEMEQRRLLSLVDLMRLPPSPSTAQHPLGTASPFSLADEEDGPSSPFSHVSPSGGQPHSGVTLPPPGTSLPHALGACEQGENAVASKDGTKSLVPFLSAAEASDGVAGSAPAAVSRSAPGPERSVSADVLSGCSSVGSAAGVPPGDADQLLSLATPPQRPISQLRLSLSPEELATELQSFHNRAIGMLVCAIKVEWERHFGPQTPSLQAYMDHFQVRQLKALLLEVPNLLIVGSGGKMRVSTLEHAMQFCNPFPPPSTVFASPAGKKISLPLTMTPSSPLPWFRAHAYTHDVGSNASVLSHLETETVGGTAEAFRHSQGGECEGGEAPEACRGQREHPGKGRREKTSDTEEERRAEGQRATSSAPLRNEKREIGEQDTEQNQRDDGDDKCADARCAREGEREKATAPSVSPPFARRAVPPESALKYMHHSLLPSRSPGRVDPSRTLVTERDDNRVSNPLPCLLPLSASQQRRRDERMDTKGVVPRQPVGLSAEEKPEGLIRHTPRSDPTRPPPHLSSSRTEGQRQLNEEAVGTLLHVAPRKHRETDGKSHPFSSTSESVYPMPPGFSRLPPVSEAVPPPARASVVTGPPSFRTPRGRPPPPGQTVSAATSPHGSSSHSEFPRPSAPQHVTTWGSESPPDSGGRNVSSTALPPWTVGQGGALSQPPCAVAQKPLPPDTIADLERLLVRLLLMDPPTGSAAAAAAAGLSSAPAPTASPELSGCGSVSFSSLLTLVKAAQQLHRSNENLWSHDDSGGAREEIPAAKREAEAQPGLAPDMDARSQVLSFQSSRASTPPSPPTQGFSLSPSPSPLLLQPCAPRTRHMAHAEDRREVPGEPRRFPTCSAMQPIPGPPGITCPFRASPPYGDTEPAHMFRYDSFGGRRSSLENLNEQGGMAPTLPQLSLQRHMEPRAGALLGNGPTRTAPPGAWKLAIPLSGGFPGVASSSAASGASSVSVQDMISRGCLTEAAEKTLSHGDHHFDRNGRLGRGRAMERDAHAEQETKRAWHSAGAFGSEPAGIARPMQRLQEIYQPEAVTAYHGCMSGGAPPTRSGPLSGPGAANWEPRLTMHDAKASPGSLARPAGQQGTEETRLIPHAQMDMINPCTVRTYLTRQATQNRSLSGLKSAHKVLEGDGAGEVRDRWGGAVLSGALRREPEGRERARPGYKNVAHKVTYTPHRARERDARNHFFPSVVDAPCAPGSLSSPGDSQGDGRLTSPSFPGSRGDGAAGLGLAGAPGLGTFLFEERREPDKRARCEGPNCVGRGRENMALQRKEKKGFSEETRRQEKADGVSGLRTDTTTGLRSEVEWTEETSLGEEHAEKGKDALLDLKCSGDGSGKTEEKLQVPWTRLHPSRRTDSPSRVRKRQEAPTGRRAKVVETAKEAGCPGDALPPDEAAHRPFRSVSSSAPSLPHASSSLSSSPFSARVPVSGVQPVTRRGREKTKRTSAGADVTSPASRQPSNLSPALQMPANRKGKSLLRTSKKELRAAEGWAADAESKEQPRGVSSRQATNTEKSESRGSQHRRKDKGRERSGNVERRGSQHERDKLHTFGGSETGTPGSQQPGGSRESLLWRTKNSEDEAAMWKTG</sequence>
<feature type="compositionally biased region" description="Polar residues" evidence="1">
    <location>
        <begin position="53"/>
        <end position="62"/>
    </location>
</feature>
<feature type="compositionally biased region" description="Basic and acidic residues" evidence="1">
    <location>
        <begin position="2293"/>
        <end position="2307"/>
    </location>
</feature>
<protein>
    <recommendedName>
        <fullName evidence="5">HTH OST-type domain-containing protein</fullName>
    </recommendedName>
</protein>
<keyword evidence="4" id="KW-1185">Reference proteome</keyword>
<feature type="compositionally biased region" description="Polar residues" evidence="1">
    <location>
        <begin position="103"/>
        <end position="118"/>
    </location>
</feature>
<evidence type="ECO:0008006" key="5">
    <source>
        <dbReference type="Google" id="ProtNLM"/>
    </source>
</evidence>
<feature type="compositionally biased region" description="Basic and acidic residues" evidence="1">
    <location>
        <begin position="81"/>
        <end position="100"/>
    </location>
</feature>
<feature type="compositionally biased region" description="Polar residues" evidence="1">
    <location>
        <begin position="2971"/>
        <end position="2980"/>
    </location>
</feature>
<feature type="compositionally biased region" description="Low complexity" evidence="1">
    <location>
        <begin position="2869"/>
        <end position="2895"/>
    </location>
</feature>
<gene>
    <name evidence="3" type="ORF">BN1204_023910</name>
    <name evidence="2" type="ORF">NCLIV_023910</name>
</gene>
<dbReference type="InParanoid" id="F0VFV8"/>
<feature type="compositionally biased region" description="Low complexity" evidence="1">
    <location>
        <begin position="1343"/>
        <end position="1360"/>
    </location>
</feature>
<feature type="compositionally biased region" description="Basic and acidic residues" evidence="1">
    <location>
        <begin position="1802"/>
        <end position="1827"/>
    </location>
</feature>
<feature type="compositionally biased region" description="Basic and acidic residues" evidence="1">
    <location>
        <begin position="10"/>
        <end position="20"/>
    </location>
</feature>
<feature type="compositionally biased region" description="Polar residues" evidence="1">
    <location>
        <begin position="355"/>
        <end position="364"/>
    </location>
</feature>
<feature type="region of interest" description="Disordered" evidence="1">
    <location>
        <begin position="1786"/>
        <end position="2138"/>
    </location>
</feature>
<feature type="compositionally biased region" description="Basic and acidic residues" evidence="1">
    <location>
        <begin position="842"/>
        <end position="859"/>
    </location>
</feature>
<dbReference type="RefSeq" id="XP_003882634.1">
    <property type="nucleotide sequence ID" value="XM_003882585.1"/>
</dbReference>
<feature type="compositionally biased region" description="Low complexity" evidence="1">
    <location>
        <begin position="805"/>
        <end position="816"/>
    </location>
</feature>
<feature type="compositionally biased region" description="Basic and acidic residues" evidence="1">
    <location>
        <begin position="654"/>
        <end position="667"/>
    </location>
</feature>
<reference evidence="2" key="1">
    <citation type="submission" date="2011-02" db="EMBL/GenBank/DDBJ databases">
        <authorList>
            <person name="Aslett M."/>
        </authorList>
    </citation>
    <scope>NUCLEOTIDE SEQUENCE</scope>
    <source>
        <strain evidence="2">Liverpool</strain>
    </source>
</reference>